<dbReference type="GO" id="GO:0016705">
    <property type="term" value="F:oxidoreductase activity, acting on paired donors, with incorporation or reduction of molecular oxygen"/>
    <property type="evidence" value="ECO:0007669"/>
    <property type="project" value="InterPro"/>
</dbReference>
<reference evidence="2" key="1">
    <citation type="submission" date="2013-05" db="EMBL/GenBank/DDBJ databases">
        <title>Identification and characterization of the cuevaene A biosynthetic gene cluster from Streptomyces sp. LZ35.</title>
        <authorList>
            <person name="Wang H."/>
            <person name="Jiang Y."/>
            <person name="Shen Y."/>
        </authorList>
    </citation>
    <scope>NUCLEOTIDE SEQUENCE</scope>
    <source>
        <strain evidence="2">LZ35</strain>
    </source>
</reference>
<evidence type="ECO:0000256" key="1">
    <source>
        <dbReference type="ARBA" id="ARBA00010617"/>
    </source>
</evidence>
<dbReference type="GO" id="GO:0020037">
    <property type="term" value="F:heme binding"/>
    <property type="evidence" value="ECO:0007669"/>
    <property type="project" value="InterPro"/>
</dbReference>
<dbReference type="EMBL" id="KF017602">
    <property type="protein sequence ID" value="AGO98711.1"/>
    <property type="molecule type" value="Genomic_DNA"/>
</dbReference>
<dbReference type="PANTHER" id="PTHR46696:SF1">
    <property type="entry name" value="CYTOCHROME P450 YJIB-RELATED"/>
    <property type="match status" value="1"/>
</dbReference>
<protein>
    <submittedName>
        <fullName evidence="2">Cytochrome P450</fullName>
    </submittedName>
</protein>
<dbReference type="GO" id="GO:0004497">
    <property type="term" value="F:monooxygenase activity"/>
    <property type="evidence" value="ECO:0007669"/>
    <property type="project" value="InterPro"/>
</dbReference>
<dbReference type="PANTHER" id="PTHR46696">
    <property type="entry name" value="P450, PUTATIVE (EUROFUNG)-RELATED"/>
    <property type="match status" value="1"/>
</dbReference>
<gene>
    <name evidence="2" type="primary">cuv28</name>
</gene>
<dbReference type="SUPFAM" id="SSF48264">
    <property type="entry name" value="Cytochrome P450"/>
    <property type="match status" value="1"/>
</dbReference>
<dbReference type="Gene3D" id="1.10.630.10">
    <property type="entry name" value="Cytochrome P450"/>
    <property type="match status" value="1"/>
</dbReference>
<evidence type="ECO:0000313" key="2">
    <source>
        <dbReference type="EMBL" id="AGO98711.1"/>
    </source>
</evidence>
<accession>S4WHA2</accession>
<dbReference type="AlphaFoldDB" id="S4WHA2"/>
<organism evidence="2">
    <name type="scientific">Streptomyces sp. LZ35</name>
    <dbReference type="NCBI Taxonomy" id="1245024"/>
    <lineage>
        <taxon>Bacteria</taxon>
        <taxon>Bacillati</taxon>
        <taxon>Actinomycetota</taxon>
        <taxon>Actinomycetes</taxon>
        <taxon>Kitasatosporales</taxon>
        <taxon>Streptomycetaceae</taxon>
        <taxon>Streptomyces</taxon>
    </lineage>
</organism>
<name>S4WHA2_9ACTN</name>
<sequence>MALGARAPLDPLDLFGDGFVRDPYPWLDRLRAEAPVTHHPDTGLWLVSRYDEVRRALLDPALFRPDNALRAVTPLPVAALRILARAGFTLPPALANNGTPSHPGLRRVVTRFFNAERVAAAVPVIQRVAEDLLDTVRSELDATGRCELFGSFAQVLSFRAPLGVAVSR</sequence>
<dbReference type="InterPro" id="IPR036396">
    <property type="entry name" value="Cyt_P450_sf"/>
</dbReference>
<comment type="similarity">
    <text evidence="1">Belongs to the cytochrome P450 family.</text>
</comment>
<dbReference type="GO" id="GO:0005506">
    <property type="term" value="F:iron ion binding"/>
    <property type="evidence" value="ECO:0007669"/>
    <property type="project" value="InterPro"/>
</dbReference>
<proteinExistence type="inferred from homology"/>